<evidence type="ECO:0000313" key="2">
    <source>
        <dbReference type="EMBL" id="KAI9275625.1"/>
    </source>
</evidence>
<dbReference type="Proteomes" id="UP001209540">
    <property type="component" value="Unassembled WGS sequence"/>
</dbReference>
<feature type="compositionally biased region" description="Polar residues" evidence="1">
    <location>
        <begin position="55"/>
        <end position="65"/>
    </location>
</feature>
<feature type="compositionally biased region" description="Basic and acidic residues" evidence="1">
    <location>
        <begin position="37"/>
        <end position="50"/>
    </location>
</feature>
<keyword evidence="3" id="KW-1185">Reference proteome</keyword>
<comment type="caution">
    <text evidence="2">The sequence shown here is derived from an EMBL/GenBank/DDBJ whole genome shotgun (WGS) entry which is preliminary data.</text>
</comment>
<protein>
    <submittedName>
        <fullName evidence="2">Uncharacterized protein</fullName>
    </submittedName>
</protein>
<dbReference type="EMBL" id="JAIXMP010000003">
    <property type="protein sequence ID" value="KAI9275625.1"/>
    <property type="molecule type" value="Genomic_DNA"/>
</dbReference>
<gene>
    <name evidence="2" type="ORF">BDA99DRAFT_496028</name>
</gene>
<organism evidence="2 3">
    <name type="scientific">Phascolomyces articulosus</name>
    <dbReference type="NCBI Taxonomy" id="60185"/>
    <lineage>
        <taxon>Eukaryota</taxon>
        <taxon>Fungi</taxon>
        <taxon>Fungi incertae sedis</taxon>
        <taxon>Mucoromycota</taxon>
        <taxon>Mucoromycotina</taxon>
        <taxon>Mucoromycetes</taxon>
        <taxon>Mucorales</taxon>
        <taxon>Lichtheimiaceae</taxon>
        <taxon>Phascolomyces</taxon>
    </lineage>
</organism>
<proteinExistence type="predicted"/>
<reference evidence="2" key="2">
    <citation type="submission" date="2023-02" db="EMBL/GenBank/DDBJ databases">
        <authorList>
            <consortium name="DOE Joint Genome Institute"/>
            <person name="Mondo S.J."/>
            <person name="Chang Y."/>
            <person name="Wang Y."/>
            <person name="Ahrendt S."/>
            <person name="Andreopoulos W."/>
            <person name="Barry K."/>
            <person name="Beard J."/>
            <person name="Benny G.L."/>
            <person name="Blankenship S."/>
            <person name="Bonito G."/>
            <person name="Cuomo C."/>
            <person name="Desiro A."/>
            <person name="Gervers K.A."/>
            <person name="Hundley H."/>
            <person name="Kuo A."/>
            <person name="LaButti K."/>
            <person name="Lang B.F."/>
            <person name="Lipzen A."/>
            <person name="O'Donnell K."/>
            <person name="Pangilinan J."/>
            <person name="Reynolds N."/>
            <person name="Sandor L."/>
            <person name="Smith M.W."/>
            <person name="Tsang A."/>
            <person name="Grigoriev I.V."/>
            <person name="Stajich J.E."/>
            <person name="Spatafora J.W."/>
        </authorList>
    </citation>
    <scope>NUCLEOTIDE SEQUENCE</scope>
    <source>
        <strain evidence="2">RSA 2281</strain>
    </source>
</reference>
<feature type="region of interest" description="Disordered" evidence="1">
    <location>
        <begin position="27"/>
        <end position="65"/>
    </location>
</feature>
<accession>A0AAD5K9Y0</accession>
<evidence type="ECO:0000256" key="1">
    <source>
        <dbReference type="SAM" id="MobiDB-lite"/>
    </source>
</evidence>
<dbReference type="AlphaFoldDB" id="A0AAD5K9Y0"/>
<sequence length="217" mass="24345">MHRLQQWCIRAANAITDLFDRRVVPEEQLQTTTTPPIDHRQKNTRTDNAKGVDSNGFTPNDNNNVDIESNVWKPIARPASGSNDLRRDIFYTALEQQTPISNIQSMPMIPPTLPLVPSSFQLSPVVSQSFPTSSITTRRLQWTQPPPPAQQTNYYSQYDTLEGNKPIVNITTKTALSTPILSLSLCLKNTLHLMFCYKNIRISSNIVILVALVISIG</sequence>
<name>A0AAD5K9Y0_9FUNG</name>
<evidence type="ECO:0000313" key="3">
    <source>
        <dbReference type="Proteomes" id="UP001209540"/>
    </source>
</evidence>
<reference evidence="2" key="1">
    <citation type="journal article" date="2022" name="IScience">
        <title>Evolution of zygomycete secretomes and the origins of terrestrial fungal ecologies.</title>
        <authorList>
            <person name="Chang Y."/>
            <person name="Wang Y."/>
            <person name="Mondo S."/>
            <person name="Ahrendt S."/>
            <person name="Andreopoulos W."/>
            <person name="Barry K."/>
            <person name="Beard J."/>
            <person name="Benny G.L."/>
            <person name="Blankenship S."/>
            <person name="Bonito G."/>
            <person name="Cuomo C."/>
            <person name="Desiro A."/>
            <person name="Gervers K.A."/>
            <person name="Hundley H."/>
            <person name="Kuo A."/>
            <person name="LaButti K."/>
            <person name="Lang B.F."/>
            <person name="Lipzen A."/>
            <person name="O'Donnell K."/>
            <person name="Pangilinan J."/>
            <person name="Reynolds N."/>
            <person name="Sandor L."/>
            <person name="Smith M.E."/>
            <person name="Tsang A."/>
            <person name="Grigoriev I.V."/>
            <person name="Stajich J.E."/>
            <person name="Spatafora J.W."/>
        </authorList>
    </citation>
    <scope>NUCLEOTIDE SEQUENCE</scope>
    <source>
        <strain evidence="2">RSA 2281</strain>
    </source>
</reference>